<dbReference type="PANTHER" id="PTHR30346">
    <property type="entry name" value="TRANSCRIPTIONAL DUAL REGULATOR HCAR-RELATED"/>
    <property type="match status" value="1"/>
</dbReference>
<dbReference type="PROSITE" id="PS50931">
    <property type="entry name" value="HTH_LYSR"/>
    <property type="match status" value="1"/>
</dbReference>
<dbReference type="RefSeq" id="WP_378212789.1">
    <property type="nucleotide sequence ID" value="NZ_JBHLZP010000765.1"/>
</dbReference>
<dbReference type="InterPro" id="IPR005119">
    <property type="entry name" value="LysR_subst-bd"/>
</dbReference>
<proteinExistence type="inferred from homology"/>
<evidence type="ECO:0000256" key="3">
    <source>
        <dbReference type="ARBA" id="ARBA00023125"/>
    </source>
</evidence>
<feature type="non-terminal residue" evidence="6">
    <location>
        <position position="163"/>
    </location>
</feature>
<reference evidence="6 7" key="1">
    <citation type="submission" date="2024-09" db="EMBL/GenBank/DDBJ databases">
        <authorList>
            <person name="Sun Q."/>
            <person name="Mori K."/>
        </authorList>
    </citation>
    <scope>NUCLEOTIDE SEQUENCE [LARGE SCALE GENOMIC DNA]</scope>
    <source>
        <strain evidence="6 7">TBRC 0563</strain>
    </source>
</reference>
<dbReference type="Pfam" id="PF03466">
    <property type="entry name" value="LysR_substrate"/>
    <property type="match status" value="1"/>
</dbReference>
<dbReference type="EMBL" id="JBHLZP010000765">
    <property type="protein sequence ID" value="MFB9839634.1"/>
    <property type="molecule type" value="Genomic_DNA"/>
</dbReference>
<name>A0ABV5YX65_9ACTN</name>
<comment type="similarity">
    <text evidence="1">Belongs to the LysR transcriptional regulatory family.</text>
</comment>
<dbReference type="Gene3D" id="1.10.10.10">
    <property type="entry name" value="Winged helix-like DNA-binding domain superfamily/Winged helix DNA-binding domain"/>
    <property type="match status" value="1"/>
</dbReference>
<feature type="domain" description="HTH lysR-type" evidence="5">
    <location>
        <begin position="1"/>
        <end position="58"/>
    </location>
</feature>
<gene>
    <name evidence="6" type="ORF">ACFFNX_46575</name>
</gene>
<keyword evidence="3" id="KW-0238">DNA-binding</keyword>
<organism evidence="6 7">
    <name type="scientific">Actinoallomurus acaciae</name>
    <dbReference type="NCBI Taxonomy" id="502577"/>
    <lineage>
        <taxon>Bacteria</taxon>
        <taxon>Bacillati</taxon>
        <taxon>Actinomycetota</taxon>
        <taxon>Actinomycetes</taxon>
        <taxon>Streptosporangiales</taxon>
        <taxon>Thermomonosporaceae</taxon>
        <taxon>Actinoallomurus</taxon>
    </lineage>
</organism>
<evidence type="ECO:0000259" key="5">
    <source>
        <dbReference type="PROSITE" id="PS50931"/>
    </source>
</evidence>
<dbReference type="InterPro" id="IPR036390">
    <property type="entry name" value="WH_DNA-bd_sf"/>
</dbReference>
<evidence type="ECO:0000256" key="4">
    <source>
        <dbReference type="ARBA" id="ARBA00023163"/>
    </source>
</evidence>
<accession>A0ABV5YX65</accession>
<evidence type="ECO:0000256" key="2">
    <source>
        <dbReference type="ARBA" id="ARBA00023015"/>
    </source>
</evidence>
<keyword evidence="2" id="KW-0805">Transcription regulation</keyword>
<sequence>MELRQLRYFVTVAEELHFGRAAERLTIVQSAVSQQIRRLERELGVELFDRSPRRVRLTEAGAAFLPEARAVLAAEWRALATVGDFVAARGTVLRIGTSAGMGERLERVLEALERQAPGTRVELASAPPEERLRRVADARWDAAFVRGSVAAPEGVRRIPVWRD</sequence>
<evidence type="ECO:0000256" key="1">
    <source>
        <dbReference type="ARBA" id="ARBA00009437"/>
    </source>
</evidence>
<evidence type="ECO:0000313" key="6">
    <source>
        <dbReference type="EMBL" id="MFB9839634.1"/>
    </source>
</evidence>
<dbReference type="Pfam" id="PF00126">
    <property type="entry name" value="HTH_1"/>
    <property type="match status" value="1"/>
</dbReference>
<comment type="caution">
    <text evidence="6">The sequence shown here is derived from an EMBL/GenBank/DDBJ whole genome shotgun (WGS) entry which is preliminary data.</text>
</comment>
<dbReference type="SUPFAM" id="SSF46785">
    <property type="entry name" value="Winged helix' DNA-binding domain"/>
    <property type="match status" value="1"/>
</dbReference>
<dbReference type="SUPFAM" id="SSF53850">
    <property type="entry name" value="Periplasmic binding protein-like II"/>
    <property type="match status" value="1"/>
</dbReference>
<dbReference type="PRINTS" id="PR00039">
    <property type="entry name" value="HTHLYSR"/>
</dbReference>
<dbReference type="Proteomes" id="UP001589627">
    <property type="component" value="Unassembled WGS sequence"/>
</dbReference>
<dbReference type="Gene3D" id="3.40.190.10">
    <property type="entry name" value="Periplasmic binding protein-like II"/>
    <property type="match status" value="1"/>
</dbReference>
<dbReference type="PANTHER" id="PTHR30346:SF0">
    <property type="entry name" value="HCA OPERON TRANSCRIPTIONAL ACTIVATOR HCAR"/>
    <property type="match status" value="1"/>
</dbReference>
<protein>
    <submittedName>
        <fullName evidence="6">LysR family transcriptional regulator</fullName>
    </submittedName>
</protein>
<evidence type="ECO:0000313" key="7">
    <source>
        <dbReference type="Proteomes" id="UP001589627"/>
    </source>
</evidence>
<dbReference type="InterPro" id="IPR000847">
    <property type="entry name" value="LysR_HTH_N"/>
</dbReference>
<keyword evidence="4" id="KW-0804">Transcription</keyword>
<keyword evidence="7" id="KW-1185">Reference proteome</keyword>
<dbReference type="InterPro" id="IPR036388">
    <property type="entry name" value="WH-like_DNA-bd_sf"/>
</dbReference>